<evidence type="ECO:0000256" key="8">
    <source>
        <dbReference type="ARBA" id="ARBA00022842"/>
    </source>
</evidence>
<dbReference type="PROSITE" id="PS00893">
    <property type="entry name" value="NUDIX_BOX"/>
    <property type="match status" value="1"/>
</dbReference>
<keyword evidence="3" id="KW-0515">Mutator protein</keyword>
<keyword evidence="7 17" id="KW-0378">Hydrolase</keyword>
<dbReference type="InterPro" id="IPR020476">
    <property type="entry name" value="Nudix_hydrolase"/>
</dbReference>
<evidence type="ECO:0000256" key="6">
    <source>
        <dbReference type="ARBA" id="ARBA00022763"/>
    </source>
</evidence>
<dbReference type="EMBL" id="FUWL01000003">
    <property type="protein sequence ID" value="SJZ32757.1"/>
    <property type="molecule type" value="Genomic_DNA"/>
</dbReference>
<gene>
    <name evidence="19" type="ORF">SAMN02745205_00316</name>
</gene>
<keyword evidence="5" id="KW-0479">Metal-binding</keyword>
<evidence type="ECO:0000256" key="1">
    <source>
        <dbReference type="ARBA" id="ARBA00001946"/>
    </source>
</evidence>
<keyword evidence="4" id="KW-0235">DNA replication</keyword>
<sequence length="170" mass="19503">MPNRHTVGDEQDKWDWRRLGQSSFFGELRKALQRHKQRMKRIEVVAAVITDGDTYLATQRKGGDWDGYWEFPGGKIEAGETPQEALVREIHEELDVLITVGDKLCTVEYDYPTFHLTMHCYLCTLSEGAPKLSEHKAIRKLKASELSSLTWLPADVEVVAHLQVHEETLQ</sequence>
<evidence type="ECO:0000313" key="20">
    <source>
        <dbReference type="Proteomes" id="UP000189956"/>
    </source>
</evidence>
<evidence type="ECO:0000256" key="4">
    <source>
        <dbReference type="ARBA" id="ARBA00022705"/>
    </source>
</evidence>
<evidence type="ECO:0000313" key="19">
    <source>
        <dbReference type="EMBL" id="SJZ32757.1"/>
    </source>
</evidence>
<dbReference type="SUPFAM" id="SSF55811">
    <property type="entry name" value="Nudix"/>
    <property type="match status" value="1"/>
</dbReference>
<evidence type="ECO:0000256" key="16">
    <source>
        <dbReference type="ARBA" id="ARBA00042798"/>
    </source>
</evidence>
<dbReference type="GO" id="GO:0008413">
    <property type="term" value="F:8-oxo-7,8-dihydroguanosine triphosphate pyrophosphatase activity"/>
    <property type="evidence" value="ECO:0007669"/>
    <property type="project" value="TreeGrafter"/>
</dbReference>
<evidence type="ECO:0000256" key="12">
    <source>
        <dbReference type="ARBA" id="ARBA00038905"/>
    </source>
</evidence>
<dbReference type="GO" id="GO:0044715">
    <property type="term" value="F:8-oxo-dGDP phosphatase activity"/>
    <property type="evidence" value="ECO:0007669"/>
    <property type="project" value="TreeGrafter"/>
</dbReference>
<reference evidence="19 20" key="1">
    <citation type="submission" date="2017-02" db="EMBL/GenBank/DDBJ databases">
        <authorList>
            <person name="Peterson S.W."/>
        </authorList>
    </citation>
    <scope>NUCLEOTIDE SEQUENCE [LARGE SCALE GENOMIC DNA]</scope>
    <source>
        <strain evidence="19 20">ATCC 700135</strain>
    </source>
</reference>
<feature type="domain" description="Nudix hydrolase" evidence="18">
    <location>
        <begin position="40"/>
        <end position="166"/>
    </location>
</feature>
<evidence type="ECO:0000256" key="9">
    <source>
        <dbReference type="ARBA" id="ARBA00023204"/>
    </source>
</evidence>
<dbReference type="EC" id="3.6.1.55" evidence="12"/>
<keyword evidence="8" id="KW-0460">Magnesium</keyword>
<dbReference type="GO" id="GO:0006260">
    <property type="term" value="P:DNA replication"/>
    <property type="evidence" value="ECO:0007669"/>
    <property type="project" value="UniProtKB-KW"/>
</dbReference>
<name>A0A1T4JRQ8_PORCN</name>
<protein>
    <recommendedName>
        <fullName evidence="13">8-oxo-dGTP diphosphatase</fullName>
        <ecNumber evidence="12">3.6.1.55</ecNumber>
    </recommendedName>
    <alternativeName>
        <fullName evidence="16">7,8-dihydro-8-oxoguanine-triphosphatase</fullName>
    </alternativeName>
    <alternativeName>
        <fullName evidence="15">Mutator protein MutT</fullName>
    </alternativeName>
    <alternativeName>
        <fullName evidence="14">dGTP pyrophosphohydrolase</fullName>
    </alternativeName>
</protein>
<evidence type="ECO:0000256" key="15">
    <source>
        <dbReference type="ARBA" id="ARBA00041979"/>
    </source>
</evidence>
<dbReference type="GO" id="GO:0006281">
    <property type="term" value="P:DNA repair"/>
    <property type="evidence" value="ECO:0007669"/>
    <property type="project" value="UniProtKB-KW"/>
</dbReference>
<dbReference type="GO" id="GO:0044716">
    <property type="term" value="F:8-oxo-GDP phosphatase activity"/>
    <property type="evidence" value="ECO:0007669"/>
    <property type="project" value="TreeGrafter"/>
</dbReference>
<organism evidence="19 20">
    <name type="scientific">Porphyromonas cangingivalis</name>
    <dbReference type="NCBI Taxonomy" id="36874"/>
    <lineage>
        <taxon>Bacteria</taxon>
        <taxon>Pseudomonadati</taxon>
        <taxon>Bacteroidota</taxon>
        <taxon>Bacteroidia</taxon>
        <taxon>Bacteroidales</taxon>
        <taxon>Porphyromonadaceae</taxon>
        <taxon>Porphyromonas</taxon>
    </lineage>
</organism>
<evidence type="ECO:0000256" key="2">
    <source>
        <dbReference type="ARBA" id="ARBA00005582"/>
    </source>
</evidence>
<dbReference type="InterPro" id="IPR020084">
    <property type="entry name" value="NUDIX_hydrolase_CS"/>
</dbReference>
<dbReference type="Proteomes" id="UP000189956">
    <property type="component" value="Unassembled WGS sequence"/>
</dbReference>
<evidence type="ECO:0000256" key="13">
    <source>
        <dbReference type="ARBA" id="ARBA00040794"/>
    </source>
</evidence>
<dbReference type="CDD" id="cd03425">
    <property type="entry name" value="NUDIX_MutT_NudA_like"/>
    <property type="match status" value="1"/>
</dbReference>
<evidence type="ECO:0000256" key="14">
    <source>
        <dbReference type="ARBA" id="ARBA00041592"/>
    </source>
</evidence>
<dbReference type="PRINTS" id="PR00502">
    <property type="entry name" value="NUDIXFAMILY"/>
</dbReference>
<dbReference type="InterPro" id="IPR015797">
    <property type="entry name" value="NUDIX_hydrolase-like_dom_sf"/>
</dbReference>
<evidence type="ECO:0000256" key="5">
    <source>
        <dbReference type="ARBA" id="ARBA00022723"/>
    </source>
</evidence>
<evidence type="ECO:0000256" key="17">
    <source>
        <dbReference type="RuleBase" id="RU003476"/>
    </source>
</evidence>
<keyword evidence="9" id="KW-0234">DNA repair</keyword>
<dbReference type="AlphaFoldDB" id="A0A1T4JRQ8"/>
<evidence type="ECO:0000256" key="3">
    <source>
        <dbReference type="ARBA" id="ARBA00022457"/>
    </source>
</evidence>
<dbReference type="GO" id="GO:0046872">
    <property type="term" value="F:metal ion binding"/>
    <property type="evidence" value="ECO:0007669"/>
    <property type="project" value="UniProtKB-KW"/>
</dbReference>
<dbReference type="PROSITE" id="PS51462">
    <property type="entry name" value="NUDIX"/>
    <property type="match status" value="1"/>
</dbReference>
<dbReference type="InterPro" id="IPR047127">
    <property type="entry name" value="MutT-like"/>
</dbReference>
<keyword evidence="6" id="KW-0227">DNA damage</keyword>
<dbReference type="GO" id="GO:0035539">
    <property type="term" value="F:8-oxo-7,8-dihydrodeoxyguanosine triphosphate pyrophosphatase activity"/>
    <property type="evidence" value="ECO:0007669"/>
    <property type="project" value="UniProtKB-EC"/>
</dbReference>
<dbReference type="PANTHER" id="PTHR47707">
    <property type="entry name" value="8-OXO-DGTP DIPHOSPHATASE"/>
    <property type="match status" value="1"/>
</dbReference>
<comment type="catalytic activity">
    <reaction evidence="11">
        <text>8-oxo-GTP + H2O = 8-oxo-GMP + diphosphate + H(+)</text>
        <dbReference type="Rhea" id="RHEA:67616"/>
        <dbReference type="ChEBI" id="CHEBI:15377"/>
        <dbReference type="ChEBI" id="CHEBI:15378"/>
        <dbReference type="ChEBI" id="CHEBI:33019"/>
        <dbReference type="ChEBI" id="CHEBI:143553"/>
        <dbReference type="ChEBI" id="CHEBI:145694"/>
    </reaction>
</comment>
<evidence type="ECO:0000256" key="7">
    <source>
        <dbReference type="ARBA" id="ARBA00022801"/>
    </source>
</evidence>
<accession>A0A1T4JRQ8</accession>
<comment type="cofactor">
    <cofactor evidence="1">
        <name>Mg(2+)</name>
        <dbReference type="ChEBI" id="CHEBI:18420"/>
    </cofactor>
</comment>
<dbReference type="RefSeq" id="WP_338047371.1">
    <property type="nucleotide sequence ID" value="NZ_FUWL01000003.1"/>
</dbReference>
<dbReference type="Pfam" id="PF00293">
    <property type="entry name" value="NUDIX"/>
    <property type="match status" value="1"/>
</dbReference>
<comment type="catalytic activity">
    <reaction evidence="10">
        <text>8-oxo-dGTP + H2O = 8-oxo-dGMP + diphosphate + H(+)</text>
        <dbReference type="Rhea" id="RHEA:31575"/>
        <dbReference type="ChEBI" id="CHEBI:15377"/>
        <dbReference type="ChEBI" id="CHEBI:15378"/>
        <dbReference type="ChEBI" id="CHEBI:33019"/>
        <dbReference type="ChEBI" id="CHEBI:63224"/>
        <dbReference type="ChEBI" id="CHEBI:77896"/>
        <dbReference type="EC" id="3.6.1.55"/>
    </reaction>
</comment>
<evidence type="ECO:0000259" key="18">
    <source>
        <dbReference type="PROSITE" id="PS51462"/>
    </source>
</evidence>
<dbReference type="InterPro" id="IPR000086">
    <property type="entry name" value="NUDIX_hydrolase_dom"/>
</dbReference>
<proteinExistence type="inferred from homology"/>
<comment type="similarity">
    <text evidence="2 17">Belongs to the Nudix hydrolase family.</text>
</comment>
<dbReference type="PANTHER" id="PTHR47707:SF1">
    <property type="entry name" value="NUDIX HYDROLASE FAMILY PROTEIN"/>
    <property type="match status" value="1"/>
</dbReference>
<dbReference type="Gene3D" id="3.90.79.10">
    <property type="entry name" value="Nucleoside Triphosphate Pyrophosphohydrolase"/>
    <property type="match status" value="1"/>
</dbReference>
<evidence type="ECO:0000256" key="11">
    <source>
        <dbReference type="ARBA" id="ARBA00036904"/>
    </source>
</evidence>
<evidence type="ECO:0000256" key="10">
    <source>
        <dbReference type="ARBA" id="ARBA00035861"/>
    </source>
</evidence>